<gene>
    <name evidence="1" type="ORF">GL50803_0016956</name>
</gene>
<dbReference type="VEuPathDB" id="GiardiaDB:GL50803_16956"/>
<dbReference type="HOGENOM" id="CLU_368990_0_0_1"/>
<evidence type="ECO:0000313" key="1">
    <source>
        <dbReference type="EMBL" id="KAE8302856.1"/>
    </source>
</evidence>
<organism evidence="1 2">
    <name type="scientific">Giardia intestinalis (strain ATCC 50803 / WB clone C6)</name>
    <name type="common">Giardia lamblia</name>
    <dbReference type="NCBI Taxonomy" id="184922"/>
    <lineage>
        <taxon>Eukaryota</taxon>
        <taxon>Metamonada</taxon>
        <taxon>Diplomonadida</taxon>
        <taxon>Hexamitidae</taxon>
        <taxon>Giardiinae</taxon>
        <taxon>Giardia</taxon>
    </lineage>
</organism>
<dbReference type="EMBL" id="AACB03000003">
    <property type="protein sequence ID" value="KAE8302856.1"/>
    <property type="molecule type" value="Genomic_DNA"/>
</dbReference>
<name>D3KI06_GIAIC</name>
<sequence>MELLLFLSMPPWVLFLYTIAIYVYTGAFYPLSVRLLMLLLSQLLGLHLETMRPLAPTLNDSVLSFYSGFLYVCAYASLWTCLYDQASTYFYYNAIISYFLLGPDRFINQVARGVIYPDLSTEESSKELNAIPNTNRLQQKYTILHFVEFFLSWLILYLFGHEAKFFIFTAYCLLVSASMLVFDGLETERSVCAISLPVTLVQAKELPMYTFFPCALVLLYGIVRQYSASEDPTTHSAYLFDDALGRVPDLCKEMLSLTKKQEKNDVVLKLMNVCAALLYSTSTEQLMAWAANILSIELNCPLMLINDNAVHVGRLTIKQADVDAICRHIRNDSRATKPYKMVAQSSVDHTCRMYNHLRLGKFYAYIGGRSTIVAFIQPERLHDFMEIASRVESYLQHCRTFFADCSKAANTILNGYLQLAEMEASWRSLLDTSRRPFYTFWTMYRDRILSLRGDSTNKKSLTRELLLWSTYLCIVSDMFRLEPVGGTHYEFQRKREAPLALYLLEIYGSRILNADCQIVASKRVQQRFGLFQFFTSNGINDQAVLADMLRMDMAIYHAIMAYISSSFVLQPFHDSFRCKIARGSLFRKLELSDLLAYYRNNNFTNGKTRKVESCSELVSYIDELTNEIILISSQCILNFCAWFSVTIDLPISKLHVLDIVDGTTKAESSQQRRSIMHSLQYRSKEQTGAASSHSLFTDTCSSPGTYGMVLLDNKNISARAFLSAIHILNLIVCFHDVSECCIYIPDYAAGQTSIL</sequence>
<dbReference type="OMA" id="SECCIYI"/>
<reference evidence="1 2" key="1">
    <citation type="journal article" date="2007" name="Science">
        <title>Genomic minimalism in the early diverging intestinal parasite Giardia lamblia.</title>
        <authorList>
            <person name="Morrison H.G."/>
            <person name="McArthur A.G."/>
            <person name="Gillin F.D."/>
            <person name="Aley S.B."/>
            <person name="Adam R.D."/>
            <person name="Olsen G.J."/>
            <person name="Best A.A."/>
            <person name="Cande W.Z."/>
            <person name="Chen F."/>
            <person name="Cipriano M.J."/>
            <person name="Davids B.J."/>
            <person name="Dawson S.C."/>
            <person name="Elmendorf H.G."/>
            <person name="Hehl A.B."/>
            <person name="Holder M.E."/>
            <person name="Huse S.M."/>
            <person name="Kim U.U."/>
            <person name="Lasek-Nesselquist E."/>
            <person name="Manning G."/>
            <person name="Nigam A."/>
            <person name="Nixon J.E."/>
            <person name="Palm D."/>
            <person name="Passamaneck N.E."/>
            <person name="Prabhu A."/>
            <person name="Reich C.I."/>
            <person name="Reiner D.S."/>
            <person name="Samuelson J."/>
            <person name="Svard S.G."/>
            <person name="Sogin M.L."/>
        </authorList>
    </citation>
    <scope>NUCLEOTIDE SEQUENCE [LARGE SCALE GENOMIC DNA]</scope>
    <source>
        <strain evidence="1 2">WB C6</strain>
    </source>
</reference>
<evidence type="ECO:0000313" key="2">
    <source>
        <dbReference type="Proteomes" id="UP000001548"/>
    </source>
</evidence>
<accession>D3KI06</accession>
<protein>
    <submittedName>
        <fullName evidence="1">Uncharacterized protein</fullName>
    </submittedName>
</protein>
<dbReference type="AlphaFoldDB" id="D3KI06"/>
<dbReference type="Proteomes" id="UP000001548">
    <property type="component" value="Unassembled WGS sequence"/>
</dbReference>
<comment type="caution">
    <text evidence="1">The sequence shown here is derived from an EMBL/GenBank/DDBJ whole genome shotgun (WGS) entry which is preliminary data.</text>
</comment>
<keyword evidence="2" id="KW-1185">Reference proteome</keyword>
<proteinExistence type="predicted"/>